<dbReference type="InterPro" id="IPR014016">
    <property type="entry name" value="UvrD-like_ATP-bd"/>
</dbReference>
<dbReference type="PANTHER" id="PTHR11070">
    <property type="entry name" value="UVRD / RECB / PCRA DNA HELICASE FAMILY MEMBER"/>
    <property type="match status" value="1"/>
</dbReference>
<dbReference type="EMBL" id="LDZY01000002">
    <property type="protein sequence ID" value="KLU67238.1"/>
    <property type="molecule type" value="Genomic_DNA"/>
</dbReference>
<dbReference type="AlphaFoldDB" id="A0A0J1FW66"/>
<accession>A0A0J1FW66</accession>
<dbReference type="PATRIC" id="fig|476652.3.peg.453"/>
<dbReference type="InterPro" id="IPR000212">
    <property type="entry name" value="DNA_helicase_UvrD/REP"/>
</dbReference>
<dbReference type="Gene3D" id="1.10.10.160">
    <property type="match status" value="1"/>
</dbReference>
<dbReference type="PROSITE" id="PS51198">
    <property type="entry name" value="UVRD_HELICASE_ATP_BIND"/>
    <property type="match status" value="1"/>
</dbReference>
<dbReference type="Pfam" id="PF00580">
    <property type="entry name" value="UvrD-helicase"/>
    <property type="match status" value="1"/>
</dbReference>
<evidence type="ECO:0000313" key="14">
    <source>
        <dbReference type="EMBL" id="KLU67238.1"/>
    </source>
</evidence>
<feature type="domain" description="UvrD-like helicase ATP-binding" evidence="12">
    <location>
        <begin position="16"/>
        <end position="303"/>
    </location>
</feature>
<keyword evidence="2 11" id="KW-0547">Nucleotide-binding</keyword>
<evidence type="ECO:0000256" key="9">
    <source>
        <dbReference type="ARBA" id="ARBA00034808"/>
    </source>
</evidence>
<dbReference type="GO" id="GO:0016887">
    <property type="term" value="F:ATP hydrolysis activity"/>
    <property type="evidence" value="ECO:0007669"/>
    <property type="project" value="RHEA"/>
</dbReference>
<dbReference type="Pfam" id="PF13361">
    <property type="entry name" value="UvrD_C"/>
    <property type="match status" value="1"/>
</dbReference>
<name>A0A0J1FW66_9FIRM</name>
<dbReference type="PANTHER" id="PTHR11070:SF2">
    <property type="entry name" value="ATP-DEPENDENT DNA HELICASE SRS2"/>
    <property type="match status" value="1"/>
</dbReference>
<dbReference type="PROSITE" id="PS51217">
    <property type="entry name" value="UVRD_HELICASE_CTER"/>
    <property type="match status" value="1"/>
</dbReference>
<sequence length="715" mass="83070">MISEKDFFAEIKARGFDLTEQQKRAVVHNQGPLLLLAVPGAGKTTVLTVRLAYLILVKNIDPRRILCLTFGRAAAREMRERFVENFGAMVSSKNEGCGEIQFSTIHSFAYEVVRTAFRQRGTRFELIEEQTGADSKMGVLRKIYEKHNASAITDEQLEGLQNCICYVKNTLSKPEELLNCDIKNFPLIHNDYEIYKQSSRPRLIDYDDMLFLAFQELMENPKYLAYYRKRFDYILTDESQDTSLLQHKIIEMIVKPKSNIFVVGDDDQSIFGFRAAEPKYLLEFEQTYPGAKILRMEQNFRSTPQIVDVACGFIRSNKLRFDKDMFTENPKGDVLRIKQFEGITEQNQFIIQKLKGQKDLAKVGVLYRNNLSAIYLADALDRANISFYMRESGKQRFFTHWAINDMLNFLRFSFNDKSLSVLERIWSKLSCPIRKQHLDLLRQMPIDRSIFEILAEQPGVTLKERSEYLDFKKWFKELNALSPAQAIHYIRNQLDYDKAMKRICESLGFSEEYVRSLLELLSSIAQNECTIVDFANRLTYLEEQMTSSYKNKHKNAVTLSTIHSAKGLEWEQVFLIDLVEGIIPERETIKAEQGGKNELLEEERRLFYVGMTRAKRQLTLCSMNYYHHKRVKVSRFIREVNHVLQGKNPQEVIRQEVSSPMSDFVAGLVIQHKSFGEGVIVNDEGNVMVVRFKNGSQRSFMKDICAKQRLIWAKS</sequence>
<evidence type="ECO:0000256" key="2">
    <source>
        <dbReference type="ARBA" id="ARBA00022741"/>
    </source>
</evidence>
<dbReference type="CDD" id="cd17932">
    <property type="entry name" value="DEXQc_UvrD"/>
    <property type="match status" value="1"/>
</dbReference>
<dbReference type="Gene3D" id="3.40.50.300">
    <property type="entry name" value="P-loop containing nucleotide triphosphate hydrolases"/>
    <property type="match status" value="2"/>
</dbReference>
<reference evidence="14 15" key="1">
    <citation type="submission" date="2015-06" db="EMBL/GenBank/DDBJ databases">
        <title>Draft genome of the moderately acidophilic sulfate reducer Candidatus Desulfosporosinus acididurans strain M1.</title>
        <authorList>
            <person name="Poehlein A."/>
            <person name="Petzsch P."/>
            <person name="Johnson B.D."/>
            <person name="Schloemann M."/>
            <person name="Daniel R."/>
            <person name="Muehling M."/>
        </authorList>
    </citation>
    <scope>NUCLEOTIDE SEQUENCE [LARGE SCALE GENOMIC DNA]</scope>
    <source>
        <strain evidence="14 15">M1</strain>
    </source>
</reference>
<keyword evidence="15" id="KW-1185">Reference proteome</keyword>
<dbReference type="SUPFAM" id="SSF52540">
    <property type="entry name" value="P-loop containing nucleoside triphosphate hydrolases"/>
    <property type="match status" value="1"/>
</dbReference>
<evidence type="ECO:0000256" key="6">
    <source>
        <dbReference type="ARBA" id="ARBA00023125"/>
    </source>
</evidence>
<dbReference type="GO" id="GO:0043138">
    <property type="term" value="F:3'-5' DNA helicase activity"/>
    <property type="evidence" value="ECO:0007669"/>
    <property type="project" value="UniProtKB-EC"/>
</dbReference>
<dbReference type="Gene3D" id="1.10.486.10">
    <property type="entry name" value="PCRA, domain 4"/>
    <property type="match status" value="1"/>
</dbReference>
<keyword evidence="7" id="KW-0413">Isomerase</keyword>
<evidence type="ECO:0000256" key="8">
    <source>
        <dbReference type="ARBA" id="ARBA00034617"/>
    </source>
</evidence>
<keyword evidence="6" id="KW-0238">DNA-binding</keyword>
<dbReference type="GO" id="GO:0000725">
    <property type="term" value="P:recombinational repair"/>
    <property type="evidence" value="ECO:0007669"/>
    <property type="project" value="TreeGrafter"/>
</dbReference>
<protein>
    <recommendedName>
        <fullName evidence="9">DNA 3'-5' helicase</fullName>
        <ecNumber evidence="9">5.6.2.4</ecNumber>
    </recommendedName>
</protein>
<dbReference type="RefSeq" id="WP_047808407.1">
    <property type="nucleotide sequence ID" value="NZ_LDZY01000002.1"/>
</dbReference>
<dbReference type="InterPro" id="IPR013986">
    <property type="entry name" value="DExx_box_DNA_helicase_dom_sf"/>
</dbReference>
<feature type="domain" description="UvrD-like helicase C-terminal" evidence="13">
    <location>
        <begin position="304"/>
        <end position="567"/>
    </location>
</feature>
<evidence type="ECO:0000256" key="10">
    <source>
        <dbReference type="ARBA" id="ARBA00048988"/>
    </source>
</evidence>
<keyword evidence="3 11" id="KW-0378">Hydrolase</keyword>
<gene>
    <name evidence="14" type="primary">uvrD</name>
    <name evidence="14" type="ORF">DEAC_c04500</name>
</gene>
<evidence type="ECO:0000256" key="7">
    <source>
        <dbReference type="ARBA" id="ARBA00023235"/>
    </source>
</evidence>
<keyword evidence="5 11" id="KW-0067">ATP-binding</keyword>
<comment type="similarity">
    <text evidence="1">Belongs to the helicase family. UvrD subfamily.</text>
</comment>
<evidence type="ECO:0000256" key="3">
    <source>
        <dbReference type="ARBA" id="ARBA00022801"/>
    </source>
</evidence>
<evidence type="ECO:0000256" key="5">
    <source>
        <dbReference type="ARBA" id="ARBA00022840"/>
    </source>
</evidence>
<dbReference type="GO" id="GO:0005524">
    <property type="term" value="F:ATP binding"/>
    <property type="evidence" value="ECO:0007669"/>
    <property type="project" value="UniProtKB-UniRule"/>
</dbReference>
<evidence type="ECO:0000256" key="4">
    <source>
        <dbReference type="ARBA" id="ARBA00022806"/>
    </source>
</evidence>
<comment type="catalytic activity">
    <reaction evidence="10">
        <text>ATP + H2O = ADP + phosphate + H(+)</text>
        <dbReference type="Rhea" id="RHEA:13065"/>
        <dbReference type="ChEBI" id="CHEBI:15377"/>
        <dbReference type="ChEBI" id="CHEBI:15378"/>
        <dbReference type="ChEBI" id="CHEBI:30616"/>
        <dbReference type="ChEBI" id="CHEBI:43474"/>
        <dbReference type="ChEBI" id="CHEBI:456216"/>
        <dbReference type="EC" id="5.6.2.4"/>
    </reaction>
</comment>
<evidence type="ECO:0000259" key="13">
    <source>
        <dbReference type="PROSITE" id="PS51217"/>
    </source>
</evidence>
<evidence type="ECO:0000256" key="1">
    <source>
        <dbReference type="ARBA" id="ARBA00009922"/>
    </source>
</evidence>
<keyword evidence="4 11" id="KW-0347">Helicase</keyword>
<evidence type="ECO:0000256" key="11">
    <source>
        <dbReference type="PROSITE-ProRule" id="PRU00560"/>
    </source>
</evidence>
<comment type="catalytic activity">
    <reaction evidence="8">
        <text>Couples ATP hydrolysis with the unwinding of duplex DNA by translocating in the 3'-5' direction.</text>
        <dbReference type="EC" id="5.6.2.4"/>
    </reaction>
</comment>
<dbReference type="Proteomes" id="UP000036356">
    <property type="component" value="Unassembled WGS sequence"/>
</dbReference>
<dbReference type="InterPro" id="IPR014017">
    <property type="entry name" value="DNA_helicase_UvrD-like_C"/>
</dbReference>
<dbReference type="EC" id="5.6.2.4" evidence="9"/>
<evidence type="ECO:0000313" key="15">
    <source>
        <dbReference type="Proteomes" id="UP000036356"/>
    </source>
</evidence>
<dbReference type="InterPro" id="IPR027417">
    <property type="entry name" value="P-loop_NTPase"/>
</dbReference>
<dbReference type="GO" id="GO:0003677">
    <property type="term" value="F:DNA binding"/>
    <property type="evidence" value="ECO:0007669"/>
    <property type="project" value="UniProtKB-KW"/>
</dbReference>
<evidence type="ECO:0000259" key="12">
    <source>
        <dbReference type="PROSITE" id="PS51198"/>
    </source>
</evidence>
<dbReference type="CDD" id="cd18807">
    <property type="entry name" value="SF1_C_UvrD"/>
    <property type="match status" value="1"/>
</dbReference>
<organism evidence="14 15">
    <name type="scientific">Desulfosporosinus acididurans</name>
    <dbReference type="NCBI Taxonomy" id="476652"/>
    <lineage>
        <taxon>Bacteria</taxon>
        <taxon>Bacillati</taxon>
        <taxon>Bacillota</taxon>
        <taxon>Clostridia</taxon>
        <taxon>Eubacteriales</taxon>
        <taxon>Desulfitobacteriaceae</taxon>
        <taxon>Desulfosporosinus</taxon>
    </lineage>
</organism>
<proteinExistence type="inferred from homology"/>
<comment type="caution">
    <text evidence="14">The sequence shown here is derived from an EMBL/GenBank/DDBJ whole genome shotgun (WGS) entry which is preliminary data.</text>
</comment>
<dbReference type="STRING" id="476652.DEAC_c04500"/>
<feature type="binding site" evidence="11">
    <location>
        <begin position="37"/>
        <end position="44"/>
    </location>
    <ligand>
        <name>ATP</name>
        <dbReference type="ChEBI" id="CHEBI:30616"/>
    </ligand>
</feature>